<gene>
    <name evidence="1" type="ORF">IPV26_13600</name>
</gene>
<keyword evidence="2" id="KW-1185">Reference proteome</keyword>
<dbReference type="EMBL" id="JADIJS010000002">
    <property type="protein sequence ID" value="MBO1040700.1"/>
    <property type="molecule type" value="Genomic_DNA"/>
</dbReference>
<dbReference type="Proteomes" id="UP000718278">
    <property type="component" value="Unassembled WGS sequence"/>
</dbReference>
<protein>
    <submittedName>
        <fullName evidence="1">Uncharacterized protein</fullName>
    </submittedName>
</protein>
<evidence type="ECO:0000313" key="2">
    <source>
        <dbReference type="Proteomes" id="UP000718278"/>
    </source>
</evidence>
<organism evidence="1 2">
    <name type="scientific">Brucella pituitosa</name>
    <dbReference type="NCBI Taxonomy" id="571256"/>
    <lineage>
        <taxon>Bacteria</taxon>
        <taxon>Pseudomonadati</taxon>
        <taxon>Pseudomonadota</taxon>
        <taxon>Alphaproteobacteria</taxon>
        <taxon>Hyphomicrobiales</taxon>
        <taxon>Brucellaceae</taxon>
        <taxon>Brucella/Ochrobactrum group</taxon>
        <taxon>Brucella</taxon>
    </lineage>
</organism>
<name>A0ABS3K2X4_9HYPH</name>
<accession>A0ABS3K2X4</accession>
<proteinExistence type="predicted"/>
<reference evidence="1 2" key="1">
    <citation type="submission" date="2020-10" db="EMBL/GenBank/DDBJ databases">
        <title>Genomic characterization of underground lake bacteria from Wind Cave National Park: Insight into the archetypical LuxI/LuxR and identification of LuxR solos.</title>
        <authorList>
            <person name="Wengert P.C."/>
            <person name="Savka M.A."/>
        </authorList>
    </citation>
    <scope>NUCLEOTIDE SEQUENCE [LARGE SCALE GENOMIC DNA]</scope>
    <source>
        <strain evidence="1 2">SD316</strain>
    </source>
</reference>
<comment type="caution">
    <text evidence="1">The sequence shown here is derived from an EMBL/GenBank/DDBJ whole genome shotgun (WGS) entry which is preliminary data.</text>
</comment>
<dbReference type="RefSeq" id="WP_207489092.1">
    <property type="nucleotide sequence ID" value="NZ_JADIJS010000002.1"/>
</dbReference>
<evidence type="ECO:0000313" key="1">
    <source>
        <dbReference type="EMBL" id="MBO1040700.1"/>
    </source>
</evidence>
<sequence>MSIIRMISNIIGWKIDVKGKVDLSATDNVTIAEARDTGYSQLDTSSKGILSKKESHILLELDLER</sequence>